<evidence type="ECO:0000259" key="8">
    <source>
        <dbReference type="SMART" id="SM00905"/>
    </source>
</evidence>
<evidence type="ECO:0000256" key="5">
    <source>
        <dbReference type="ARBA" id="ARBA00022909"/>
    </source>
</evidence>
<evidence type="ECO:0000256" key="7">
    <source>
        <dbReference type="ARBA" id="ARBA00032903"/>
    </source>
</evidence>
<keyword evidence="5" id="KW-0289">Folate biosynthesis</keyword>
<evidence type="ECO:0000256" key="4">
    <source>
        <dbReference type="ARBA" id="ARBA00013043"/>
    </source>
</evidence>
<evidence type="ECO:0000256" key="1">
    <source>
        <dbReference type="ARBA" id="ARBA00001353"/>
    </source>
</evidence>
<dbReference type="EMBL" id="MHNK01000021">
    <property type="protein sequence ID" value="OGZ42837.1"/>
    <property type="molecule type" value="Genomic_DNA"/>
</dbReference>
<dbReference type="STRING" id="1802114.A2719_00110"/>
<dbReference type="GO" id="GO:0004150">
    <property type="term" value="F:dihydroneopterin aldolase activity"/>
    <property type="evidence" value="ECO:0007669"/>
    <property type="project" value="UniProtKB-EC"/>
</dbReference>
<gene>
    <name evidence="9" type="ORF">A2719_00110</name>
</gene>
<evidence type="ECO:0000256" key="2">
    <source>
        <dbReference type="ARBA" id="ARBA00005013"/>
    </source>
</evidence>
<evidence type="ECO:0000313" key="9">
    <source>
        <dbReference type="EMBL" id="OGZ42837.1"/>
    </source>
</evidence>
<keyword evidence="6" id="KW-0456">Lyase</keyword>
<dbReference type="SUPFAM" id="SSF55620">
    <property type="entry name" value="Tetrahydrobiopterin biosynthesis enzymes-like"/>
    <property type="match status" value="1"/>
</dbReference>
<dbReference type="InterPro" id="IPR006156">
    <property type="entry name" value="Dihydroneopterin_aldolase"/>
</dbReference>
<dbReference type="InterPro" id="IPR043133">
    <property type="entry name" value="GTP-CH-I_C/QueF"/>
</dbReference>
<dbReference type="PANTHER" id="PTHR42844:SF1">
    <property type="entry name" value="DIHYDRONEOPTERIN ALDOLASE 1-RELATED"/>
    <property type="match status" value="1"/>
</dbReference>
<comment type="catalytic activity">
    <reaction evidence="1">
        <text>7,8-dihydroneopterin = 6-hydroxymethyl-7,8-dihydropterin + glycolaldehyde</text>
        <dbReference type="Rhea" id="RHEA:10540"/>
        <dbReference type="ChEBI" id="CHEBI:17001"/>
        <dbReference type="ChEBI" id="CHEBI:17071"/>
        <dbReference type="ChEBI" id="CHEBI:44841"/>
        <dbReference type="EC" id="4.1.2.25"/>
    </reaction>
</comment>
<name>A0A1G2FYB5_9BACT</name>
<organism evidence="9 10">
    <name type="scientific">Candidatus Ryanbacteria bacterium RIFCSPHIGHO2_01_FULL_45_22</name>
    <dbReference type="NCBI Taxonomy" id="1802114"/>
    <lineage>
        <taxon>Bacteria</taxon>
        <taxon>Candidatus Ryaniibacteriota</taxon>
    </lineage>
</organism>
<dbReference type="InterPro" id="IPR006157">
    <property type="entry name" value="FolB_dom"/>
</dbReference>
<proteinExistence type="inferred from homology"/>
<comment type="similarity">
    <text evidence="3">Belongs to the DHNA family.</text>
</comment>
<comment type="caution">
    <text evidence="9">The sequence shown here is derived from an EMBL/GenBank/DDBJ whole genome shotgun (WGS) entry which is preliminary data.</text>
</comment>
<reference evidence="9 10" key="1">
    <citation type="journal article" date="2016" name="Nat. Commun.">
        <title>Thousands of microbial genomes shed light on interconnected biogeochemical processes in an aquifer system.</title>
        <authorList>
            <person name="Anantharaman K."/>
            <person name="Brown C.T."/>
            <person name="Hug L.A."/>
            <person name="Sharon I."/>
            <person name="Castelle C.J."/>
            <person name="Probst A.J."/>
            <person name="Thomas B.C."/>
            <person name="Singh A."/>
            <person name="Wilkins M.J."/>
            <person name="Karaoz U."/>
            <person name="Brodie E.L."/>
            <person name="Williams K.H."/>
            <person name="Hubbard S.S."/>
            <person name="Banfield J.F."/>
        </authorList>
    </citation>
    <scope>NUCLEOTIDE SEQUENCE [LARGE SCALE GENOMIC DNA]</scope>
</reference>
<accession>A0A1G2FYB5</accession>
<dbReference type="GO" id="GO:0046656">
    <property type="term" value="P:folic acid biosynthetic process"/>
    <property type="evidence" value="ECO:0007669"/>
    <property type="project" value="UniProtKB-KW"/>
</dbReference>
<feature type="domain" description="Dihydroneopterin aldolase/epimerase" evidence="8">
    <location>
        <begin position="4"/>
        <end position="112"/>
    </location>
</feature>
<dbReference type="Gene3D" id="3.30.1130.10">
    <property type="match status" value="1"/>
</dbReference>
<evidence type="ECO:0000313" key="10">
    <source>
        <dbReference type="Proteomes" id="UP000177480"/>
    </source>
</evidence>
<dbReference type="EC" id="4.1.2.25" evidence="4"/>
<sequence length="315" mass="35722">MDKLHVQIVVQGIHGRTGQEVHTPQRFQIDVEATIDFSRAFQTDKLQDTVDYCEIEKKIRETVGKESHVLIETLAHRIAERVMEHDFVYAVTVGITKLDVFGGGRPSVSLTRDRYALDLGLLDIDGTALFRELIHHGGASVPILPEPRRVALFTEAKKHMYIEQPEYTGSHRVREQVSSSSMFPYQSPFLKLRDDLQILLHLRFPRVGETAWRGTPFDFTDIVLQRYQQGSSGVTPHVEGKSVVNIFCVVILTGDGKTAVCADRTGRNSRYLDTTPGNVLIFRAPGFMGSHLQQFHFLTDITSERITFCLRQKQK</sequence>
<evidence type="ECO:0000256" key="3">
    <source>
        <dbReference type="ARBA" id="ARBA00005708"/>
    </source>
</evidence>
<dbReference type="Proteomes" id="UP000177480">
    <property type="component" value="Unassembled WGS sequence"/>
</dbReference>
<dbReference type="PANTHER" id="PTHR42844">
    <property type="entry name" value="DIHYDRONEOPTERIN ALDOLASE 1-RELATED"/>
    <property type="match status" value="1"/>
</dbReference>
<evidence type="ECO:0000256" key="6">
    <source>
        <dbReference type="ARBA" id="ARBA00023239"/>
    </source>
</evidence>
<dbReference type="Pfam" id="PF02152">
    <property type="entry name" value="FolB"/>
    <property type="match status" value="1"/>
</dbReference>
<comment type="pathway">
    <text evidence="2">Cofactor biosynthesis; tetrahydrofolate biosynthesis; 2-amino-4-hydroxy-6-hydroxymethyl-7,8-dihydropteridine diphosphate from 7,8-dihydroneopterin triphosphate: step 3/4.</text>
</comment>
<dbReference type="AlphaFoldDB" id="A0A1G2FYB5"/>
<dbReference type="SMART" id="SM00905">
    <property type="entry name" value="FolB"/>
    <property type="match status" value="1"/>
</dbReference>
<dbReference type="GO" id="GO:0005737">
    <property type="term" value="C:cytoplasm"/>
    <property type="evidence" value="ECO:0007669"/>
    <property type="project" value="TreeGrafter"/>
</dbReference>
<protein>
    <recommendedName>
        <fullName evidence="4">dihydroneopterin aldolase</fullName>
        <ecNumber evidence="4">4.1.2.25</ecNumber>
    </recommendedName>
    <alternativeName>
        <fullName evidence="7">7,8-dihydroneopterin aldolase</fullName>
    </alternativeName>
</protein>
<dbReference type="NCBIfam" id="TIGR00526">
    <property type="entry name" value="folB_dom"/>
    <property type="match status" value="1"/>
</dbReference>